<feature type="signal peptide" evidence="3">
    <location>
        <begin position="1"/>
        <end position="31"/>
    </location>
</feature>
<evidence type="ECO:0000259" key="4">
    <source>
        <dbReference type="Pfam" id="PF09167"/>
    </source>
</evidence>
<feature type="domain" description="MPT63-like" evidence="4">
    <location>
        <begin position="38"/>
        <end position="159"/>
    </location>
</feature>
<organism evidence="5 6">
    <name type="scientific">Mycolicibacterium bacteremicum</name>
    <name type="common">Mycobacterium bacteremicum</name>
    <dbReference type="NCBI Taxonomy" id="564198"/>
    <lineage>
        <taxon>Bacteria</taxon>
        <taxon>Bacillati</taxon>
        <taxon>Actinomycetota</taxon>
        <taxon>Actinomycetes</taxon>
        <taxon>Mycobacteriales</taxon>
        <taxon>Mycobacteriaceae</taxon>
        <taxon>Mycolicibacterium</taxon>
    </lineage>
</organism>
<evidence type="ECO:0000256" key="1">
    <source>
        <dbReference type="ARBA" id="ARBA00022729"/>
    </source>
</evidence>
<dbReference type="InterPro" id="IPR015250">
    <property type="entry name" value="MPT63-like"/>
</dbReference>
<accession>A0A1W9YPQ3</accession>
<dbReference type="Gene3D" id="2.60.40.1240">
    <property type="match status" value="1"/>
</dbReference>
<dbReference type="Pfam" id="PF09167">
    <property type="entry name" value="DUF1942"/>
    <property type="match status" value="1"/>
</dbReference>
<dbReference type="RefSeq" id="WP_083061744.1">
    <property type="nucleotide sequence ID" value="NZ_MVHJ01000036.1"/>
</dbReference>
<feature type="region of interest" description="Disordered" evidence="2">
    <location>
        <begin position="165"/>
        <end position="307"/>
    </location>
</feature>
<feature type="compositionally biased region" description="Low complexity" evidence="2">
    <location>
        <begin position="181"/>
        <end position="222"/>
    </location>
</feature>
<name>A0A1W9YPQ3_MYCBA</name>
<dbReference type="AlphaFoldDB" id="A0A1W9YPQ3"/>
<dbReference type="InterPro" id="IPR029050">
    <property type="entry name" value="Immunoprotect_excell_Ig-like"/>
</dbReference>
<evidence type="ECO:0000256" key="2">
    <source>
        <dbReference type="SAM" id="MobiDB-lite"/>
    </source>
</evidence>
<feature type="chain" id="PRO_5012913505" description="MPT63-like domain-containing protein" evidence="3">
    <location>
        <begin position="32"/>
        <end position="307"/>
    </location>
</feature>
<sequence>MKTTSIAAAFAAAAVAAAGAITAFTAPSAIADDHGAVTTTQLGSQAQLHDGNVIQGWTVTGLKVSTDTIPAQVHGTLWEATATDEALQGSATPIVSNFNARARNGETYRALWGVATPQGVNPSTLSQGQKTSGKVYFDVTGAAPDSVVYATSAADLIVWVTPPPAASTGTGSGSGARTYQAPAAAESTDATSTTETPAPGEASTETTETPATPAPTTAPAGSQGTPLPEGAPQTAPVPAGSQGTPLPEGQPGLTPAGVQEASVPGAPAAATAPVADGAAPAAAPGAAPAPAAAPGAPAPAAAPGTAP</sequence>
<reference evidence="5 6" key="1">
    <citation type="submission" date="2017-02" db="EMBL/GenBank/DDBJ databases">
        <title>The new phylogeny of genus Mycobacterium.</title>
        <authorList>
            <person name="Tortoli E."/>
            <person name="Trovato A."/>
            <person name="Cirillo D.M."/>
        </authorList>
    </citation>
    <scope>NUCLEOTIDE SEQUENCE [LARGE SCALE GENOMIC DNA]</scope>
    <source>
        <strain evidence="5 6">DSM 45578</strain>
    </source>
</reference>
<dbReference type="OrthoDB" id="4762478at2"/>
<feature type="compositionally biased region" description="Low complexity" evidence="2">
    <location>
        <begin position="264"/>
        <end position="307"/>
    </location>
</feature>
<gene>
    <name evidence="5" type="ORF">BST17_25775</name>
</gene>
<dbReference type="STRING" id="564198.BST17_25775"/>
<evidence type="ECO:0000256" key="3">
    <source>
        <dbReference type="SAM" id="SignalP"/>
    </source>
</evidence>
<dbReference type="SUPFAM" id="SSF81982">
    <property type="entry name" value="Antigen MPT63/MPB63 (immunoprotective extracellular protein)"/>
    <property type="match status" value="1"/>
</dbReference>
<comment type="caution">
    <text evidence="5">The sequence shown here is derived from an EMBL/GenBank/DDBJ whole genome shotgun (WGS) entry which is preliminary data.</text>
</comment>
<proteinExistence type="predicted"/>
<feature type="non-terminal residue" evidence="5">
    <location>
        <position position="307"/>
    </location>
</feature>
<protein>
    <recommendedName>
        <fullName evidence="4">MPT63-like domain-containing protein</fullName>
    </recommendedName>
</protein>
<evidence type="ECO:0000313" key="6">
    <source>
        <dbReference type="Proteomes" id="UP000192366"/>
    </source>
</evidence>
<keyword evidence="6" id="KW-1185">Reference proteome</keyword>
<dbReference type="Proteomes" id="UP000192366">
    <property type="component" value="Unassembled WGS sequence"/>
</dbReference>
<keyword evidence="1 3" id="KW-0732">Signal</keyword>
<dbReference type="EMBL" id="MVHJ01000036">
    <property type="protein sequence ID" value="ORA02014.1"/>
    <property type="molecule type" value="Genomic_DNA"/>
</dbReference>
<dbReference type="GO" id="GO:0005615">
    <property type="term" value="C:extracellular space"/>
    <property type="evidence" value="ECO:0007669"/>
    <property type="project" value="InterPro"/>
</dbReference>
<evidence type="ECO:0000313" key="5">
    <source>
        <dbReference type="EMBL" id="ORA02014.1"/>
    </source>
</evidence>